<dbReference type="EMBL" id="QVLS01000014">
    <property type="protein sequence ID" value="RFP76807.1"/>
    <property type="molecule type" value="Genomic_DNA"/>
</dbReference>
<evidence type="ECO:0000256" key="4">
    <source>
        <dbReference type="ARBA" id="ARBA00022692"/>
    </source>
</evidence>
<evidence type="ECO:0000256" key="8">
    <source>
        <dbReference type="HAMAP-Rule" id="MF_00910"/>
    </source>
</evidence>
<protein>
    <recommendedName>
        <fullName evidence="8 9">Cell division protein FtsL</fullName>
    </recommendedName>
</protein>
<evidence type="ECO:0000313" key="12">
    <source>
        <dbReference type="Proteomes" id="UP000261931"/>
    </source>
</evidence>
<reference evidence="11 12" key="1">
    <citation type="submission" date="2018-08" db="EMBL/GenBank/DDBJ databases">
        <title>Hydrogenophaga sp. LA-38 isolated from sludge.</title>
        <authorList>
            <person name="Im W.-T."/>
        </authorList>
    </citation>
    <scope>NUCLEOTIDE SEQUENCE [LARGE SCALE GENOMIC DNA]</scope>
    <source>
        <strain evidence="11 12">LA-38</strain>
    </source>
</reference>
<dbReference type="PANTHER" id="PTHR37479">
    <property type="entry name" value="CELL DIVISION PROTEIN FTSL"/>
    <property type="match status" value="1"/>
</dbReference>
<keyword evidence="7 8" id="KW-0131">Cell cycle</keyword>
<proteinExistence type="inferred from homology"/>
<dbReference type="AlphaFoldDB" id="A0A372EEI0"/>
<keyword evidence="4 8" id="KW-0812">Transmembrane</keyword>
<keyword evidence="12" id="KW-1185">Reference proteome</keyword>
<keyword evidence="5 8" id="KW-1133">Transmembrane helix</keyword>
<keyword evidence="8" id="KW-0997">Cell inner membrane</keyword>
<evidence type="ECO:0000256" key="7">
    <source>
        <dbReference type="ARBA" id="ARBA00023306"/>
    </source>
</evidence>
<evidence type="ECO:0000256" key="10">
    <source>
        <dbReference type="SAM" id="MobiDB-lite"/>
    </source>
</evidence>
<keyword evidence="6 8" id="KW-0472">Membrane</keyword>
<name>A0A372EEI0_9BURK</name>
<evidence type="ECO:0000256" key="5">
    <source>
        <dbReference type="ARBA" id="ARBA00022989"/>
    </source>
</evidence>
<dbReference type="Pfam" id="PF04999">
    <property type="entry name" value="FtsL"/>
    <property type="match status" value="1"/>
</dbReference>
<evidence type="ECO:0000256" key="2">
    <source>
        <dbReference type="ARBA" id="ARBA00022475"/>
    </source>
</evidence>
<evidence type="ECO:0000256" key="9">
    <source>
        <dbReference type="NCBIfam" id="TIGR02209"/>
    </source>
</evidence>
<dbReference type="RefSeq" id="WP_070397236.1">
    <property type="nucleotide sequence ID" value="NZ_JBBCKC010000038.1"/>
</dbReference>
<organism evidence="11 12">
    <name type="scientific">Hydrogenophaga borbori</name>
    <dbReference type="NCBI Taxonomy" id="2294117"/>
    <lineage>
        <taxon>Bacteria</taxon>
        <taxon>Pseudomonadati</taxon>
        <taxon>Pseudomonadota</taxon>
        <taxon>Betaproteobacteria</taxon>
        <taxon>Burkholderiales</taxon>
        <taxon>Comamonadaceae</taxon>
        <taxon>Hydrogenophaga</taxon>
    </lineage>
</organism>
<dbReference type="Proteomes" id="UP000261931">
    <property type="component" value="Unassembled WGS sequence"/>
</dbReference>
<keyword evidence="2 8" id="KW-1003">Cell membrane</keyword>
<dbReference type="PANTHER" id="PTHR37479:SF1">
    <property type="entry name" value="CELL DIVISION PROTEIN FTSL"/>
    <property type="match status" value="1"/>
</dbReference>
<dbReference type="NCBIfam" id="TIGR02209">
    <property type="entry name" value="ftsL_broad"/>
    <property type="match status" value="1"/>
</dbReference>
<comment type="subunit">
    <text evidence="8">Part of a complex composed of FtsB, FtsL and FtsQ.</text>
</comment>
<accession>A0A372EEI0</accession>
<feature type="compositionally biased region" description="Low complexity" evidence="10">
    <location>
        <begin position="86"/>
        <end position="98"/>
    </location>
</feature>
<dbReference type="GO" id="GO:0032153">
    <property type="term" value="C:cell division site"/>
    <property type="evidence" value="ECO:0007669"/>
    <property type="project" value="UniProtKB-UniRule"/>
</dbReference>
<feature type="region of interest" description="Disordered" evidence="10">
    <location>
        <begin position="84"/>
        <end position="104"/>
    </location>
</feature>
<evidence type="ECO:0000256" key="3">
    <source>
        <dbReference type="ARBA" id="ARBA00022618"/>
    </source>
</evidence>
<comment type="caution">
    <text evidence="11">The sequence shown here is derived from an EMBL/GenBank/DDBJ whole genome shotgun (WGS) entry which is preliminary data.</text>
</comment>
<comment type="subcellular location">
    <subcellularLocation>
        <location evidence="8">Cell inner membrane</location>
        <topology evidence="8">Single-pass type II membrane protein</topology>
    </subcellularLocation>
    <subcellularLocation>
        <location evidence="1">Cell membrane</location>
        <topology evidence="1">Single-pass type II membrane protein</topology>
    </subcellularLocation>
    <text evidence="8">Localizes to the division septum where it forms a ring structure.</text>
</comment>
<gene>
    <name evidence="8 11" type="primary">ftsL</name>
    <name evidence="11" type="ORF">DY262_19245</name>
</gene>
<sequence length="104" mass="11524">MIRLNLVLLLAVLASAFYLVHTQYESRRLYSALDRAQTQSKRLDADHEQLAVQRRAQAAPARVQQLAQRQLQMRQVTPGITQYVSERAATPAPAPAAEGGEGAR</sequence>
<comment type="function">
    <text evidence="8">Essential cell division protein. May link together the upstream cell division proteins, which are predominantly cytoplasmic, with the downstream cell division proteins, which are predominantly periplasmic.</text>
</comment>
<evidence type="ECO:0000256" key="1">
    <source>
        <dbReference type="ARBA" id="ARBA00004401"/>
    </source>
</evidence>
<dbReference type="InterPro" id="IPR011922">
    <property type="entry name" value="Cell_div_FtsL"/>
</dbReference>
<keyword evidence="3 8" id="KW-0132">Cell division</keyword>
<dbReference type="GO" id="GO:0005886">
    <property type="term" value="C:plasma membrane"/>
    <property type="evidence" value="ECO:0007669"/>
    <property type="project" value="UniProtKB-SubCell"/>
</dbReference>
<evidence type="ECO:0000313" key="11">
    <source>
        <dbReference type="EMBL" id="RFP76807.1"/>
    </source>
</evidence>
<comment type="similarity">
    <text evidence="8">Belongs to the FtsL family.</text>
</comment>
<dbReference type="GO" id="GO:0043093">
    <property type="term" value="P:FtsZ-dependent cytokinesis"/>
    <property type="evidence" value="ECO:0007669"/>
    <property type="project" value="UniProtKB-UniRule"/>
</dbReference>
<evidence type="ECO:0000256" key="6">
    <source>
        <dbReference type="ARBA" id="ARBA00023136"/>
    </source>
</evidence>
<dbReference type="HAMAP" id="MF_00910">
    <property type="entry name" value="FtsL"/>
    <property type="match status" value="1"/>
</dbReference>